<dbReference type="InterPro" id="IPR039366">
    <property type="entry name" value="Pilotin"/>
</dbReference>
<feature type="chain" id="PRO_5014788450" description="Glycoprotein-polysaccharide metabolism protein" evidence="2">
    <location>
        <begin position="21"/>
        <end position="186"/>
    </location>
</feature>
<dbReference type="OrthoDB" id="5348860at2"/>
<dbReference type="RefSeq" id="WP_101815648.1">
    <property type="nucleotide sequence ID" value="NZ_PJZF01000005.1"/>
</dbReference>
<name>A0A2N5E9Y8_9GAMM</name>
<feature type="signal peptide" evidence="2">
    <location>
        <begin position="1"/>
        <end position="20"/>
    </location>
</feature>
<proteinExistence type="predicted"/>
<dbReference type="Pfam" id="PF09619">
    <property type="entry name" value="YscW"/>
    <property type="match status" value="1"/>
</dbReference>
<protein>
    <recommendedName>
        <fullName evidence="5">Glycoprotein-polysaccharide metabolism protein</fullName>
    </recommendedName>
</protein>
<dbReference type="PANTHER" id="PTHR38013">
    <property type="entry name" value="GLYCOPROTEIN/POLYSACCHARIDE METABOLISM"/>
    <property type="match status" value="1"/>
</dbReference>
<evidence type="ECO:0000256" key="2">
    <source>
        <dbReference type="SAM" id="SignalP"/>
    </source>
</evidence>
<dbReference type="EMBL" id="PJZF01000005">
    <property type="protein sequence ID" value="PLR38702.1"/>
    <property type="molecule type" value="Genomic_DNA"/>
</dbReference>
<dbReference type="Proteomes" id="UP000234240">
    <property type="component" value="Unassembled WGS sequence"/>
</dbReference>
<reference evidence="3 4" key="1">
    <citation type="submission" date="2017-12" db="EMBL/GenBank/DDBJ databases">
        <title>Characterization of six clinical isolates of Enterochimera gen. nov., a novel genus of the Yersiniaciae family and the three species Enterochimera arupensis sp. nov., Enterochimera coloradensis sp. nov, and Enterochimera californica sp. nov.</title>
        <authorList>
            <person name="Rossi A."/>
            <person name="Fisher M."/>
        </authorList>
    </citation>
    <scope>NUCLEOTIDE SEQUENCE [LARGE SCALE GENOMIC DNA]</scope>
    <source>
        <strain evidence="4">2015-Iso6</strain>
    </source>
</reference>
<dbReference type="AlphaFoldDB" id="A0A2N5E9Y8"/>
<accession>A0A2N5E9Y8</accession>
<dbReference type="PANTHER" id="PTHR38013:SF1">
    <property type="entry name" value="GLYCOPROTEIN_POLYSACCHARIDE METABOLISM"/>
    <property type="match status" value="1"/>
</dbReference>
<gene>
    <name evidence="3" type="ORF">CYR55_08095</name>
</gene>
<sequence>MKLWQIVGGTALSLTLAGCASHSAPPPSPPPGNGAPSTAAIQQPSVNGTINISQRVALPPDAVLTVTLSDASTSDAPSKVIAQSVARTEGKQAPFPFVLPYNPRDIKPDAHVILSAAITHNNGQMLFMTDTIQEVINNGKADQVDLKLVPLASVPVTTKPSTLGPLDTSPNNPVPSTLNPAPSPMP</sequence>
<organism evidence="3 4">
    <name type="scientific">Chimaeribacter californicus</name>
    <dbReference type="NCBI Taxonomy" id="2060067"/>
    <lineage>
        <taxon>Bacteria</taxon>
        <taxon>Pseudomonadati</taxon>
        <taxon>Pseudomonadota</taxon>
        <taxon>Gammaproteobacteria</taxon>
        <taxon>Enterobacterales</taxon>
        <taxon>Yersiniaceae</taxon>
        <taxon>Chimaeribacter</taxon>
    </lineage>
</organism>
<comment type="caution">
    <text evidence="3">The sequence shown here is derived from an EMBL/GenBank/DDBJ whole genome shotgun (WGS) entry which is preliminary data.</text>
</comment>
<evidence type="ECO:0008006" key="5">
    <source>
        <dbReference type="Google" id="ProtNLM"/>
    </source>
</evidence>
<feature type="compositionally biased region" description="Polar residues" evidence="1">
    <location>
        <begin position="168"/>
        <end position="180"/>
    </location>
</feature>
<evidence type="ECO:0000256" key="1">
    <source>
        <dbReference type="SAM" id="MobiDB-lite"/>
    </source>
</evidence>
<evidence type="ECO:0000313" key="4">
    <source>
        <dbReference type="Proteomes" id="UP000234240"/>
    </source>
</evidence>
<feature type="region of interest" description="Disordered" evidence="1">
    <location>
        <begin position="157"/>
        <end position="186"/>
    </location>
</feature>
<dbReference type="PROSITE" id="PS51257">
    <property type="entry name" value="PROKAR_LIPOPROTEIN"/>
    <property type="match status" value="1"/>
</dbReference>
<keyword evidence="4" id="KW-1185">Reference proteome</keyword>
<dbReference type="InterPro" id="IPR053196">
    <property type="entry name" value="Lipoprotein_YbaY-like"/>
</dbReference>
<keyword evidence="2" id="KW-0732">Signal</keyword>
<evidence type="ECO:0000313" key="3">
    <source>
        <dbReference type="EMBL" id="PLR38702.1"/>
    </source>
</evidence>